<organism evidence="2">
    <name type="scientific">Medioppia subpectinata</name>
    <dbReference type="NCBI Taxonomy" id="1979941"/>
    <lineage>
        <taxon>Eukaryota</taxon>
        <taxon>Metazoa</taxon>
        <taxon>Ecdysozoa</taxon>
        <taxon>Arthropoda</taxon>
        <taxon>Chelicerata</taxon>
        <taxon>Arachnida</taxon>
        <taxon>Acari</taxon>
        <taxon>Acariformes</taxon>
        <taxon>Sarcoptiformes</taxon>
        <taxon>Oribatida</taxon>
        <taxon>Brachypylina</taxon>
        <taxon>Oppioidea</taxon>
        <taxon>Oppiidae</taxon>
        <taxon>Medioppia</taxon>
    </lineage>
</organism>
<dbReference type="AlphaFoldDB" id="A0A7R9PTF6"/>
<dbReference type="EMBL" id="CAJPIZ010000023">
    <property type="protein sequence ID" value="CAG2100085.1"/>
    <property type="molecule type" value="Genomic_DNA"/>
</dbReference>
<name>A0A7R9PTF6_9ACAR</name>
<keyword evidence="3" id="KW-1185">Reference proteome</keyword>
<reference evidence="2" key="1">
    <citation type="submission" date="2020-11" db="EMBL/GenBank/DDBJ databases">
        <authorList>
            <person name="Tran Van P."/>
        </authorList>
    </citation>
    <scope>NUCLEOTIDE SEQUENCE</scope>
</reference>
<dbReference type="SUPFAM" id="SSF49599">
    <property type="entry name" value="TRAF domain-like"/>
    <property type="match status" value="1"/>
</dbReference>
<dbReference type="InterPro" id="IPR013083">
    <property type="entry name" value="Znf_RING/FYVE/PHD"/>
</dbReference>
<feature type="non-terminal residue" evidence="2">
    <location>
        <position position="337"/>
    </location>
</feature>
<protein>
    <submittedName>
        <fullName evidence="2">Uncharacterized protein</fullName>
    </submittedName>
</protein>
<evidence type="ECO:0000313" key="2">
    <source>
        <dbReference type="EMBL" id="CAD7619655.1"/>
    </source>
</evidence>
<keyword evidence="1" id="KW-0175">Coiled coil</keyword>
<sequence length="337" mass="37912">MIEKLRIKCDYEWNGCPEVCPLESLSTHLKTCQYRLCLTCDLTVGPTSDDHNCIEGLKRNRNEWQIRSNSLKQRVKTLKTKLKESEEKAINFETKFKEKDILHKILKERANELEINAKDFERKSIASDVKLKESEEKSLNLETKCRQIENSHKELLNKYKALKTSTKSAKNDSEVFRHKLIANCVQFGKCSVSVGSIEFTEYGISLHHVSNGTLTEKPNVVILNYEIQCLYACIDPSLPMLCIKPYKGCPPYVDHKSDLFGFGFDVNSKDPSEQFIIIELDETIDETFVNPLVADVGTGATVGVVDDSAADGTGDGVAVVVVGSTQPKRSPIRPDFN</sequence>
<accession>A0A7R9PTF6</accession>
<feature type="coiled-coil region" evidence="1">
    <location>
        <begin position="54"/>
        <end position="165"/>
    </location>
</feature>
<dbReference type="Gene3D" id="3.30.40.10">
    <property type="entry name" value="Zinc/RING finger domain, C3HC4 (zinc finger)"/>
    <property type="match status" value="1"/>
</dbReference>
<evidence type="ECO:0000313" key="3">
    <source>
        <dbReference type="Proteomes" id="UP000759131"/>
    </source>
</evidence>
<proteinExistence type="predicted"/>
<evidence type="ECO:0000256" key="1">
    <source>
        <dbReference type="SAM" id="Coils"/>
    </source>
</evidence>
<gene>
    <name evidence="2" type="ORF">OSB1V03_LOCUS155</name>
</gene>
<dbReference type="EMBL" id="OC854598">
    <property type="protein sequence ID" value="CAD7619655.1"/>
    <property type="molecule type" value="Genomic_DNA"/>
</dbReference>
<dbReference type="Proteomes" id="UP000759131">
    <property type="component" value="Unassembled WGS sequence"/>
</dbReference>
<dbReference type="SUPFAM" id="SSF57997">
    <property type="entry name" value="Tropomyosin"/>
    <property type="match status" value="1"/>
</dbReference>